<sequence length="26" mass="3020">MFTKYQIPYTMTTAANESLVSRARCH</sequence>
<gene>
    <name evidence="1" type="ORF">METZ01_LOCUS493287</name>
</gene>
<organism evidence="1">
    <name type="scientific">marine metagenome</name>
    <dbReference type="NCBI Taxonomy" id="408172"/>
    <lineage>
        <taxon>unclassified sequences</taxon>
        <taxon>metagenomes</taxon>
        <taxon>ecological metagenomes</taxon>
    </lineage>
</organism>
<reference evidence="1" key="1">
    <citation type="submission" date="2018-05" db="EMBL/GenBank/DDBJ databases">
        <authorList>
            <person name="Lanie J.A."/>
            <person name="Ng W.-L."/>
            <person name="Kazmierczak K.M."/>
            <person name="Andrzejewski T.M."/>
            <person name="Davidsen T.M."/>
            <person name="Wayne K.J."/>
            <person name="Tettelin H."/>
            <person name="Glass J.I."/>
            <person name="Rusch D."/>
            <person name="Podicherti R."/>
            <person name="Tsui H.-C.T."/>
            <person name="Winkler M.E."/>
        </authorList>
    </citation>
    <scope>NUCLEOTIDE SEQUENCE</scope>
</reference>
<feature type="non-terminal residue" evidence="1">
    <location>
        <position position="26"/>
    </location>
</feature>
<protein>
    <submittedName>
        <fullName evidence="1">Uncharacterized protein</fullName>
    </submittedName>
</protein>
<name>A0A383D816_9ZZZZ</name>
<evidence type="ECO:0000313" key="1">
    <source>
        <dbReference type="EMBL" id="SVE40433.1"/>
    </source>
</evidence>
<dbReference type="AlphaFoldDB" id="A0A383D816"/>
<accession>A0A383D816</accession>
<proteinExistence type="predicted"/>
<dbReference type="EMBL" id="UINC01214966">
    <property type="protein sequence ID" value="SVE40433.1"/>
    <property type="molecule type" value="Genomic_DNA"/>
</dbReference>